<name>A0A0F8A342_9HYPO</name>
<dbReference type="Proteomes" id="UP000054481">
    <property type="component" value="Unassembled WGS sequence"/>
</dbReference>
<accession>A0A0F8A342</accession>
<evidence type="ECO:0000313" key="1">
    <source>
        <dbReference type="EMBL" id="KJZ71174.1"/>
    </source>
</evidence>
<evidence type="ECO:0000313" key="2">
    <source>
        <dbReference type="Proteomes" id="UP000054481"/>
    </source>
</evidence>
<gene>
    <name evidence="1" type="ORF">HIM_09429</name>
</gene>
<dbReference type="AlphaFoldDB" id="A0A0F8A342"/>
<keyword evidence="2" id="KW-1185">Reference proteome</keyword>
<reference evidence="1 2" key="1">
    <citation type="journal article" date="2014" name="Genome Biol. Evol.">
        <title>Comparative genomics and transcriptomics analyses reveal divergent lifestyle features of nematode endoparasitic fungus Hirsutella minnesotensis.</title>
        <authorList>
            <person name="Lai Y."/>
            <person name="Liu K."/>
            <person name="Zhang X."/>
            <person name="Zhang X."/>
            <person name="Li K."/>
            <person name="Wang N."/>
            <person name="Shu C."/>
            <person name="Wu Y."/>
            <person name="Wang C."/>
            <person name="Bushley K.E."/>
            <person name="Xiang M."/>
            <person name="Liu X."/>
        </authorList>
    </citation>
    <scope>NUCLEOTIDE SEQUENCE [LARGE SCALE GENOMIC DNA]</scope>
    <source>
        <strain evidence="1 2">3608</strain>
    </source>
</reference>
<sequence length="152" mass="16735">MAATTKKADRALDAVKVRCAGKESQAGIRSLGDVVKAADKVKLRAKTAGRMTRKDVDELLQVRDNLSSVPTGFIGQQIRHAVMNTHVYPKTAALAERHETPSAFNDLDNFAYIKARGREISIDPLEPSSCLLGLGYLRLWRSCGYWTVFLAS</sequence>
<organism evidence="1 2">
    <name type="scientific">Hirsutella minnesotensis 3608</name>
    <dbReference type="NCBI Taxonomy" id="1043627"/>
    <lineage>
        <taxon>Eukaryota</taxon>
        <taxon>Fungi</taxon>
        <taxon>Dikarya</taxon>
        <taxon>Ascomycota</taxon>
        <taxon>Pezizomycotina</taxon>
        <taxon>Sordariomycetes</taxon>
        <taxon>Hypocreomycetidae</taxon>
        <taxon>Hypocreales</taxon>
        <taxon>Ophiocordycipitaceae</taxon>
        <taxon>Hirsutella</taxon>
    </lineage>
</organism>
<protein>
    <submittedName>
        <fullName evidence="1">Uncharacterized protein</fullName>
    </submittedName>
</protein>
<dbReference type="EMBL" id="KQ030585">
    <property type="protein sequence ID" value="KJZ71174.1"/>
    <property type="molecule type" value="Genomic_DNA"/>
</dbReference>
<proteinExistence type="predicted"/>